<comment type="caution">
    <text evidence="2">The sequence shown here is derived from an EMBL/GenBank/DDBJ whole genome shotgun (WGS) entry which is preliminary data.</text>
</comment>
<feature type="region of interest" description="Disordered" evidence="1">
    <location>
        <begin position="1"/>
        <end position="33"/>
    </location>
</feature>
<feature type="compositionally biased region" description="Basic and acidic residues" evidence="1">
    <location>
        <begin position="7"/>
        <end position="24"/>
    </location>
</feature>
<name>A0AAV1U6E0_9STRA</name>
<dbReference type="EMBL" id="CAKLBY020000165">
    <property type="protein sequence ID" value="CAK7930274.1"/>
    <property type="molecule type" value="Genomic_DNA"/>
</dbReference>
<proteinExistence type="predicted"/>
<evidence type="ECO:0000313" key="3">
    <source>
        <dbReference type="Proteomes" id="UP001162060"/>
    </source>
</evidence>
<sequence>MQLRAVAEAHEARRAEERAAREQEALSEQVEAQRQELAHFEARLRQEREELALQHARQDQSFHERDQSLFRRKQEVASEQDLQQQRQVALSEQVKAAKNAHSAREAEERINNDARRIGEQQANAGRAWQQVQFNAAKVEKRVRKAEDKGYARATREAAARAAVATLS</sequence>
<accession>A0AAV1U6E0</accession>
<evidence type="ECO:0000256" key="1">
    <source>
        <dbReference type="SAM" id="MobiDB-lite"/>
    </source>
</evidence>
<organism evidence="2 3">
    <name type="scientific">Peronospora matthiolae</name>
    <dbReference type="NCBI Taxonomy" id="2874970"/>
    <lineage>
        <taxon>Eukaryota</taxon>
        <taxon>Sar</taxon>
        <taxon>Stramenopiles</taxon>
        <taxon>Oomycota</taxon>
        <taxon>Peronosporomycetes</taxon>
        <taxon>Peronosporales</taxon>
        <taxon>Peronosporaceae</taxon>
        <taxon>Peronospora</taxon>
    </lineage>
</organism>
<gene>
    <name evidence="2" type="ORF">PM001_LOCUS15424</name>
</gene>
<dbReference type="Proteomes" id="UP001162060">
    <property type="component" value="Unassembled WGS sequence"/>
</dbReference>
<dbReference type="AlphaFoldDB" id="A0AAV1U6E0"/>
<reference evidence="2" key="1">
    <citation type="submission" date="2024-01" db="EMBL/GenBank/DDBJ databases">
        <authorList>
            <person name="Webb A."/>
        </authorList>
    </citation>
    <scope>NUCLEOTIDE SEQUENCE</scope>
    <source>
        <strain evidence="2">Pm1</strain>
    </source>
</reference>
<evidence type="ECO:0000313" key="2">
    <source>
        <dbReference type="EMBL" id="CAK7930274.1"/>
    </source>
</evidence>
<protein>
    <submittedName>
        <fullName evidence="2">Uncharacterized protein</fullName>
    </submittedName>
</protein>